<proteinExistence type="inferred from homology"/>
<dbReference type="PANTHER" id="PTHR11715">
    <property type="entry name" value="GLYCINE CLEAVAGE SYSTEM H PROTEIN"/>
    <property type="match status" value="1"/>
</dbReference>
<evidence type="ECO:0000313" key="6">
    <source>
        <dbReference type="EMBL" id="MTD16569.1"/>
    </source>
</evidence>
<dbReference type="AlphaFoldDB" id="A0A7K1FT53"/>
<comment type="function">
    <text evidence="3">The glycine cleavage system catalyzes the degradation of glycine. The H protein shuttles the methylamine group of glycine from the P protein to the T protein.</text>
</comment>
<organism evidence="6 7">
    <name type="scientific">Nakamurella alba</name>
    <dbReference type="NCBI Taxonomy" id="2665158"/>
    <lineage>
        <taxon>Bacteria</taxon>
        <taxon>Bacillati</taxon>
        <taxon>Actinomycetota</taxon>
        <taxon>Actinomycetes</taxon>
        <taxon>Nakamurellales</taxon>
        <taxon>Nakamurellaceae</taxon>
        <taxon>Nakamurella</taxon>
    </lineage>
</organism>
<dbReference type="CDD" id="cd06848">
    <property type="entry name" value="GCS_H"/>
    <property type="match status" value="1"/>
</dbReference>
<dbReference type="GO" id="GO:0005960">
    <property type="term" value="C:glycine cleavage complex"/>
    <property type="evidence" value="ECO:0007669"/>
    <property type="project" value="InterPro"/>
</dbReference>
<reference evidence="6 7" key="1">
    <citation type="submission" date="2019-11" db="EMBL/GenBank/DDBJ databases">
        <authorList>
            <person name="Jiang L.-Q."/>
        </authorList>
    </citation>
    <scope>NUCLEOTIDE SEQUENCE [LARGE SCALE GENOMIC DNA]</scope>
    <source>
        <strain evidence="6 7">YIM 132087</strain>
    </source>
</reference>
<evidence type="ECO:0000256" key="4">
    <source>
        <dbReference type="PIRSR" id="PIRSR617453-50"/>
    </source>
</evidence>
<dbReference type="RefSeq" id="WP_154770518.1">
    <property type="nucleotide sequence ID" value="NZ_WLYK01000009.1"/>
</dbReference>
<keyword evidence="7" id="KW-1185">Reference proteome</keyword>
<feature type="modified residue" description="N6-lipoyllysine" evidence="3 4">
    <location>
        <position position="69"/>
    </location>
</feature>
<dbReference type="GO" id="GO:0005829">
    <property type="term" value="C:cytosol"/>
    <property type="evidence" value="ECO:0007669"/>
    <property type="project" value="TreeGrafter"/>
</dbReference>
<dbReference type="PROSITE" id="PS00189">
    <property type="entry name" value="LIPOYL"/>
    <property type="match status" value="1"/>
</dbReference>
<dbReference type="Proteomes" id="UP000460221">
    <property type="component" value="Unassembled WGS sequence"/>
</dbReference>
<dbReference type="Gene3D" id="2.40.50.100">
    <property type="match status" value="1"/>
</dbReference>
<dbReference type="InterPro" id="IPR003016">
    <property type="entry name" value="2-oxoA_DH_lipoyl-BS"/>
</dbReference>
<comment type="similarity">
    <text evidence="1 3">Belongs to the GcvH family.</text>
</comment>
<dbReference type="GO" id="GO:0009249">
    <property type="term" value="P:protein lipoylation"/>
    <property type="evidence" value="ECO:0007669"/>
    <property type="project" value="TreeGrafter"/>
</dbReference>
<gene>
    <name evidence="3 6" type="primary">gcvH</name>
    <name evidence="6" type="ORF">GIS00_21765</name>
</gene>
<evidence type="ECO:0000313" key="7">
    <source>
        <dbReference type="Proteomes" id="UP000460221"/>
    </source>
</evidence>
<dbReference type="InterPro" id="IPR033753">
    <property type="entry name" value="GCV_H/Fam206"/>
</dbReference>
<dbReference type="PANTHER" id="PTHR11715:SF3">
    <property type="entry name" value="GLYCINE CLEAVAGE SYSTEM H PROTEIN-RELATED"/>
    <property type="match status" value="1"/>
</dbReference>
<sequence length="133" mass="14104">MIPQDLLYSSDHEWVRTVGSDGDTGETVVRIGITDYAQNSLGDIVFVQMPEAGTAFATGDSIGEVESTKSVSDIFAPVAGTVLLRNDALDSNPELVNSDPYGDGWMLELRLTDGGELSDLLDASGYAETIGES</sequence>
<evidence type="ECO:0000256" key="2">
    <source>
        <dbReference type="ARBA" id="ARBA00022823"/>
    </source>
</evidence>
<dbReference type="EMBL" id="WLYK01000009">
    <property type="protein sequence ID" value="MTD16569.1"/>
    <property type="molecule type" value="Genomic_DNA"/>
</dbReference>
<comment type="subunit">
    <text evidence="3">The glycine cleavage system is composed of four proteins: P, T, L and H.</text>
</comment>
<dbReference type="GO" id="GO:0019464">
    <property type="term" value="P:glycine decarboxylation via glycine cleavage system"/>
    <property type="evidence" value="ECO:0007669"/>
    <property type="project" value="UniProtKB-UniRule"/>
</dbReference>
<dbReference type="InterPro" id="IPR002930">
    <property type="entry name" value="GCV_H"/>
</dbReference>
<comment type="caution">
    <text evidence="6">The sequence shown here is derived from an EMBL/GenBank/DDBJ whole genome shotgun (WGS) entry which is preliminary data.</text>
</comment>
<dbReference type="Pfam" id="PF01597">
    <property type="entry name" value="GCV_H"/>
    <property type="match status" value="1"/>
</dbReference>
<comment type="cofactor">
    <cofactor evidence="3">
        <name>(R)-lipoate</name>
        <dbReference type="ChEBI" id="CHEBI:83088"/>
    </cofactor>
    <text evidence="3">Binds 1 lipoyl cofactor covalently.</text>
</comment>
<evidence type="ECO:0000256" key="1">
    <source>
        <dbReference type="ARBA" id="ARBA00009249"/>
    </source>
</evidence>
<dbReference type="InterPro" id="IPR011053">
    <property type="entry name" value="Single_hybrid_motif"/>
</dbReference>
<feature type="domain" description="Lipoyl-binding" evidence="5">
    <location>
        <begin position="28"/>
        <end position="110"/>
    </location>
</feature>
<evidence type="ECO:0000259" key="5">
    <source>
        <dbReference type="PROSITE" id="PS50968"/>
    </source>
</evidence>
<evidence type="ECO:0000256" key="3">
    <source>
        <dbReference type="HAMAP-Rule" id="MF_00272"/>
    </source>
</evidence>
<dbReference type="PROSITE" id="PS50968">
    <property type="entry name" value="BIOTINYL_LIPOYL"/>
    <property type="match status" value="1"/>
</dbReference>
<dbReference type="NCBIfam" id="TIGR00527">
    <property type="entry name" value="gcvH"/>
    <property type="match status" value="1"/>
</dbReference>
<dbReference type="NCBIfam" id="NF002270">
    <property type="entry name" value="PRK01202.1"/>
    <property type="match status" value="1"/>
</dbReference>
<dbReference type="HAMAP" id="MF_00272">
    <property type="entry name" value="GcvH"/>
    <property type="match status" value="1"/>
</dbReference>
<protein>
    <recommendedName>
        <fullName evidence="3">Glycine cleavage system H protein</fullName>
    </recommendedName>
</protein>
<name>A0A7K1FT53_9ACTN</name>
<dbReference type="InterPro" id="IPR000089">
    <property type="entry name" value="Biotin_lipoyl"/>
</dbReference>
<accession>A0A7K1FT53</accession>
<dbReference type="SUPFAM" id="SSF51230">
    <property type="entry name" value="Single hybrid motif"/>
    <property type="match status" value="1"/>
</dbReference>
<dbReference type="InterPro" id="IPR017453">
    <property type="entry name" value="GCV_H_sub"/>
</dbReference>
<keyword evidence="2 3" id="KW-0450">Lipoyl</keyword>